<comment type="caution">
    <text evidence="2">The sequence shown here is derived from an EMBL/GenBank/DDBJ whole genome shotgun (WGS) entry which is preliminary data.</text>
</comment>
<protein>
    <submittedName>
        <fullName evidence="2">YaaR family protein</fullName>
    </submittedName>
</protein>
<evidence type="ECO:0000313" key="3">
    <source>
        <dbReference type="Proteomes" id="UP001256646"/>
    </source>
</evidence>
<sequence>MEIGRVRSGNVSTERKIVSEKKDFSQSFNHARERKSEEQLRKLMDDIKKRGNKLVLTKTYVDVVMYKKMIKEYLESILKFMYDTKKDISFWQTQYFVTVDTIDEKLEELTNMLLSEEKENLNLAATIDEIQGLIVDIYR</sequence>
<gene>
    <name evidence="2" type="ORF">RGC78_12930</name>
</gene>
<dbReference type="SUPFAM" id="SSF158397">
    <property type="entry name" value="TM1646-like"/>
    <property type="match status" value="1"/>
</dbReference>
<dbReference type="Proteomes" id="UP001256646">
    <property type="component" value="Unassembled WGS sequence"/>
</dbReference>
<dbReference type="InterPro" id="IPR005585">
    <property type="entry name" value="DUF327"/>
</dbReference>
<keyword evidence="1" id="KW-0175">Coiled coil</keyword>
<organism evidence="2 3">
    <name type="scientific">Clostridium aquiflavi</name>
    <dbReference type="NCBI Taxonomy" id="3073603"/>
    <lineage>
        <taxon>Bacteria</taxon>
        <taxon>Bacillati</taxon>
        <taxon>Bacillota</taxon>
        <taxon>Clostridia</taxon>
        <taxon>Eubacteriales</taxon>
        <taxon>Clostridiaceae</taxon>
        <taxon>Clostridium</taxon>
    </lineage>
</organism>
<name>A0ABU1EJH0_9CLOT</name>
<dbReference type="EMBL" id="JAVJAN010000036">
    <property type="protein sequence ID" value="MDR5588373.1"/>
    <property type="molecule type" value="Genomic_DNA"/>
</dbReference>
<accession>A0ABU1EJH0</accession>
<dbReference type="Pfam" id="PF03885">
    <property type="entry name" value="DUF327"/>
    <property type="match status" value="1"/>
</dbReference>
<dbReference type="InterPro" id="IPR024042">
    <property type="entry name" value="TM1646-like_dom_sf"/>
</dbReference>
<proteinExistence type="predicted"/>
<keyword evidence="3" id="KW-1185">Reference proteome</keyword>
<dbReference type="Gene3D" id="1.20.120.490">
    <property type="entry name" value="Hypothetical protein TM1646-like domain"/>
    <property type="match status" value="1"/>
</dbReference>
<evidence type="ECO:0000313" key="2">
    <source>
        <dbReference type="EMBL" id="MDR5588373.1"/>
    </source>
</evidence>
<feature type="coiled-coil region" evidence="1">
    <location>
        <begin position="99"/>
        <end position="126"/>
    </location>
</feature>
<reference evidence="2 3" key="1">
    <citation type="submission" date="2023-09" db="EMBL/GenBank/DDBJ databases">
        <authorList>
            <person name="Zhai L."/>
        </authorList>
    </citation>
    <scope>NUCLEOTIDE SEQUENCE [LARGE SCALE GENOMIC DNA]</scope>
    <source>
        <strain evidence="2 3">5 N-1</strain>
    </source>
</reference>
<dbReference type="RefSeq" id="WP_252213146.1">
    <property type="nucleotide sequence ID" value="NZ_JAVJAN010000036.1"/>
</dbReference>
<evidence type="ECO:0000256" key="1">
    <source>
        <dbReference type="SAM" id="Coils"/>
    </source>
</evidence>